<dbReference type="Pfam" id="PF03114">
    <property type="entry name" value="BAR"/>
    <property type="match status" value="1"/>
</dbReference>
<protein>
    <submittedName>
        <fullName evidence="3">(pine wood nematode) hypothetical protein</fullName>
    </submittedName>
</protein>
<dbReference type="Proteomes" id="UP000582659">
    <property type="component" value="Unassembled WGS sequence"/>
</dbReference>
<evidence type="ECO:0000313" key="3">
    <source>
        <dbReference type="EMBL" id="CAD5226993.1"/>
    </source>
</evidence>
<dbReference type="InterPro" id="IPR004148">
    <property type="entry name" value="BAR_dom"/>
</dbReference>
<dbReference type="Proteomes" id="UP000095284">
    <property type="component" value="Unplaced"/>
</dbReference>
<evidence type="ECO:0000313" key="6">
    <source>
        <dbReference type="WBParaSite" id="BXY_0773700.1"/>
    </source>
</evidence>
<evidence type="ECO:0000256" key="1">
    <source>
        <dbReference type="SAM" id="MobiDB-lite"/>
    </source>
</evidence>
<evidence type="ECO:0000313" key="5">
    <source>
        <dbReference type="Proteomes" id="UP000659654"/>
    </source>
</evidence>
<gene>
    <name evidence="3" type="ORF">BXYJ_LOCUS9538</name>
</gene>
<dbReference type="SUPFAM" id="SSF103657">
    <property type="entry name" value="BAR/IMD domain-like"/>
    <property type="match status" value="1"/>
</dbReference>
<sequence>MFKRLKQASKRDGNRNTPQYEGPIQKRINLLYSIRDMNQEIINGIREIIRSFDDEENKKRNIYESFATGASILSNHMKGKDDEYSQCLNTIQKVYDDIGRAQHTLQSSLEERVCIPLEAWIKSDFARIELEIQRLHSLKRLVDKPNPQQPIEVTNNMKAFERQMEVVKHELLKLSQIKQDHWEKVANFTDVMRIYYSEVIKAIEKQGADKWRPEGLSAFKGSTERKNVVISGLSSGVSGGSTHGNNGAKSPASVKPKTSVDTPEDTDNHYENI</sequence>
<dbReference type="SMR" id="A0A1I7S405"/>
<reference evidence="3" key="2">
    <citation type="submission" date="2020-09" db="EMBL/GenBank/DDBJ databases">
        <authorList>
            <person name="Kikuchi T."/>
        </authorList>
    </citation>
    <scope>NUCLEOTIDE SEQUENCE</scope>
    <source>
        <strain evidence="3">Ka4C1</strain>
    </source>
</reference>
<name>A0A1I7S405_BURXY</name>
<keyword evidence="5" id="KW-1185">Reference proteome</keyword>
<dbReference type="EMBL" id="CAJFDI010000004">
    <property type="protein sequence ID" value="CAD5226993.1"/>
    <property type="molecule type" value="Genomic_DNA"/>
</dbReference>
<proteinExistence type="predicted"/>
<feature type="domain" description="BAR" evidence="2">
    <location>
        <begin position="79"/>
        <end position="202"/>
    </location>
</feature>
<evidence type="ECO:0000313" key="4">
    <source>
        <dbReference type="Proteomes" id="UP000095284"/>
    </source>
</evidence>
<reference evidence="6" key="1">
    <citation type="submission" date="2016-11" db="UniProtKB">
        <authorList>
            <consortium name="WormBaseParasite"/>
        </authorList>
    </citation>
    <scope>IDENTIFICATION</scope>
</reference>
<dbReference type="InterPro" id="IPR027267">
    <property type="entry name" value="AH/BAR_dom_sf"/>
</dbReference>
<dbReference type="GO" id="GO:0005737">
    <property type="term" value="C:cytoplasm"/>
    <property type="evidence" value="ECO:0007669"/>
    <property type="project" value="InterPro"/>
</dbReference>
<dbReference type="Gene3D" id="1.20.1270.60">
    <property type="entry name" value="Arfaptin homology (AH) domain/BAR domain"/>
    <property type="match status" value="1"/>
</dbReference>
<dbReference type="WBParaSite" id="BXY_0773700.1">
    <property type="protein sequence ID" value="BXY_0773700.1"/>
    <property type="gene ID" value="BXY_0773700"/>
</dbReference>
<dbReference type="AlphaFoldDB" id="A0A1I7S405"/>
<organism evidence="4 6">
    <name type="scientific">Bursaphelenchus xylophilus</name>
    <name type="common">Pinewood nematode worm</name>
    <name type="synonym">Aphelenchoides xylophilus</name>
    <dbReference type="NCBI Taxonomy" id="6326"/>
    <lineage>
        <taxon>Eukaryota</taxon>
        <taxon>Metazoa</taxon>
        <taxon>Ecdysozoa</taxon>
        <taxon>Nematoda</taxon>
        <taxon>Chromadorea</taxon>
        <taxon>Rhabditida</taxon>
        <taxon>Tylenchina</taxon>
        <taxon>Tylenchomorpha</taxon>
        <taxon>Aphelenchoidea</taxon>
        <taxon>Aphelenchoididae</taxon>
        <taxon>Bursaphelenchus</taxon>
    </lineage>
</organism>
<evidence type="ECO:0000259" key="2">
    <source>
        <dbReference type="Pfam" id="PF03114"/>
    </source>
</evidence>
<dbReference type="EMBL" id="CAJFCV020000004">
    <property type="protein sequence ID" value="CAG9116604.1"/>
    <property type="molecule type" value="Genomic_DNA"/>
</dbReference>
<feature type="region of interest" description="Disordered" evidence="1">
    <location>
        <begin position="231"/>
        <end position="273"/>
    </location>
</feature>
<accession>A0A1I7S405</accession>
<dbReference type="Proteomes" id="UP000659654">
    <property type="component" value="Unassembled WGS sequence"/>
</dbReference>
<feature type="region of interest" description="Disordered" evidence="1">
    <location>
        <begin position="1"/>
        <end position="21"/>
    </location>
</feature>
<dbReference type="OrthoDB" id="5783462at2759"/>